<reference evidence="1" key="1">
    <citation type="submission" date="2022-01" db="EMBL/GenBank/DDBJ databases">
        <title>Genome Sequence Resource for Two Populations of Ditylenchus destructor, the Migratory Endoparasitic Phytonematode.</title>
        <authorList>
            <person name="Zhang H."/>
            <person name="Lin R."/>
            <person name="Xie B."/>
        </authorList>
    </citation>
    <scope>NUCLEOTIDE SEQUENCE</scope>
    <source>
        <strain evidence="1">BazhouSP</strain>
    </source>
</reference>
<protein>
    <submittedName>
        <fullName evidence="1">Uncharacterized protein</fullName>
    </submittedName>
</protein>
<name>A0AAD4MRC0_9BILA</name>
<evidence type="ECO:0000313" key="1">
    <source>
        <dbReference type="EMBL" id="KAI1703453.1"/>
    </source>
</evidence>
<dbReference type="AlphaFoldDB" id="A0AAD4MRC0"/>
<comment type="caution">
    <text evidence="1">The sequence shown here is derived from an EMBL/GenBank/DDBJ whole genome shotgun (WGS) entry which is preliminary data.</text>
</comment>
<gene>
    <name evidence="1" type="ORF">DdX_14877</name>
</gene>
<dbReference type="Proteomes" id="UP001201812">
    <property type="component" value="Unassembled WGS sequence"/>
</dbReference>
<proteinExistence type="predicted"/>
<sequence length="95" mass="10358">MFYRFYSQRKTKEQSRAMAAALTQQMIYSQAIHDQQFSPAVALFGAAGLIRTTASITGVDSAAASTAAVAAKAQEAHQEALRKISRHSKSWSFFG</sequence>
<keyword evidence="2" id="KW-1185">Reference proteome</keyword>
<accession>A0AAD4MRC0</accession>
<evidence type="ECO:0000313" key="2">
    <source>
        <dbReference type="Proteomes" id="UP001201812"/>
    </source>
</evidence>
<organism evidence="1 2">
    <name type="scientific">Ditylenchus destructor</name>
    <dbReference type="NCBI Taxonomy" id="166010"/>
    <lineage>
        <taxon>Eukaryota</taxon>
        <taxon>Metazoa</taxon>
        <taxon>Ecdysozoa</taxon>
        <taxon>Nematoda</taxon>
        <taxon>Chromadorea</taxon>
        <taxon>Rhabditida</taxon>
        <taxon>Tylenchina</taxon>
        <taxon>Tylenchomorpha</taxon>
        <taxon>Sphaerularioidea</taxon>
        <taxon>Anguinidae</taxon>
        <taxon>Anguininae</taxon>
        <taxon>Ditylenchus</taxon>
    </lineage>
</organism>
<dbReference type="EMBL" id="JAKKPZ010000082">
    <property type="protein sequence ID" value="KAI1703453.1"/>
    <property type="molecule type" value="Genomic_DNA"/>
</dbReference>